<evidence type="ECO:0000256" key="11">
    <source>
        <dbReference type="HAMAP-Rule" id="MF_01520"/>
    </source>
</evidence>
<comment type="similarity">
    <text evidence="4 12">Belongs to the IspF family.</text>
</comment>
<evidence type="ECO:0000256" key="3">
    <source>
        <dbReference type="ARBA" id="ARBA00004709"/>
    </source>
</evidence>
<keyword evidence="5 11" id="KW-0808">Transferase</keyword>
<reference evidence="14" key="2">
    <citation type="journal article" date="2021" name="PeerJ">
        <title>Extensive microbial diversity within the chicken gut microbiome revealed by metagenomics and culture.</title>
        <authorList>
            <person name="Gilroy R."/>
            <person name="Ravi A."/>
            <person name="Getino M."/>
            <person name="Pursley I."/>
            <person name="Horton D.L."/>
            <person name="Alikhan N.F."/>
            <person name="Baker D."/>
            <person name="Gharbi K."/>
            <person name="Hall N."/>
            <person name="Watson M."/>
            <person name="Adriaenssens E.M."/>
            <person name="Foster-Nyarko E."/>
            <person name="Jarju S."/>
            <person name="Secka A."/>
            <person name="Antonio M."/>
            <person name="Oren A."/>
            <person name="Chaudhuri R.R."/>
            <person name="La Ragione R."/>
            <person name="Hildebrand F."/>
            <person name="Pallen M.J."/>
        </authorList>
    </citation>
    <scope>NUCLEOTIDE SEQUENCE</scope>
    <source>
        <strain evidence="14">CHK33-4379</strain>
    </source>
</reference>
<dbReference type="InterPro" id="IPR020555">
    <property type="entry name" value="MECDP_synthase_CS"/>
</dbReference>
<dbReference type="InterPro" id="IPR018294">
    <property type="entry name" value="ISPD_synthase_CS"/>
</dbReference>
<gene>
    <name evidence="11" type="primary">ispDF</name>
    <name evidence="14" type="ORF">IAC39_07285</name>
</gene>
<feature type="binding site" evidence="11">
    <location>
        <position position="359"/>
    </location>
    <ligand>
        <name>4-CDP-2-C-methyl-D-erythritol 2-phosphate</name>
        <dbReference type="ChEBI" id="CHEBI:57919"/>
    </ligand>
</feature>
<dbReference type="PANTHER" id="PTHR43181:SF1">
    <property type="entry name" value="2-C-METHYL-D-ERYTHRITOL 2,4-CYCLODIPHOSPHATE SYNTHASE, CHLOROPLASTIC"/>
    <property type="match status" value="1"/>
</dbReference>
<dbReference type="HAMAP" id="MF_01520">
    <property type="entry name" value="IspDF"/>
    <property type="match status" value="1"/>
</dbReference>
<sequence length="376" mass="40926">MPRSADSEVILACGGKSTRMGQNKLLVPICGKPCILRSCEAFDKIDEVRRIIVAAPKELWREYSEILSPLRTPVTFVDAGATRQESVMNGVEEAKEEIIMIHDGARPLISRRTILDSIADTIKYGSSVVCVPCKDTIRYDDGCKAYSPDRKSLYAVQTPQSFSRRLYLYAAHMADSDYTDDAQLLDSAGFKPHITIGEYANIKLTTPEDIIMANSLSGSGMRIGHGYDVHRLVEGRRFILGGVEINYQRGLLGHSDADVLTHALMDSLLGAAALGDIGKLFPDNDPEYEGANSIRLLERVAKLLAEKGYSILNCDITVIAQAPKLSPHIGSMRQRLSAAMGIPVERVSVKATTEEGLGFTGQKEGIAAHAVSLICG</sequence>
<feature type="region of interest" description="2-C-methyl-D-erythritol 4-phosphate cytidylyltransferase" evidence="11">
    <location>
        <begin position="1"/>
        <end position="222"/>
    </location>
</feature>
<evidence type="ECO:0000256" key="4">
    <source>
        <dbReference type="ARBA" id="ARBA00008480"/>
    </source>
</evidence>
<comment type="caution">
    <text evidence="11">Lacks conserved residue(s) required for the propagation of feature annotation.</text>
</comment>
<comment type="function">
    <text evidence="11">Bifunctional enzyme that catalyzes the formation of 4-diphosphocytidyl-2-C-methyl-D-erythritol from CTP and 2-C-methyl-D-erythritol 4-phosphate (MEP) (IspD), and catalyzes the conversion of 4-diphosphocytidyl-2-C-methyl-D-erythritol 2-phosphate (CDP-ME2P) to 2-C-methyl-D-erythritol 2,4-cyclodiphosphate (ME-CPP) with a corresponding release of cytidine 5-monophosphate (CMP) (IspF).</text>
</comment>
<evidence type="ECO:0000256" key="6">
    <source>
        <dbReference type="ARBA" id="ARBA00022695"/>
    </source>
</evidence>
<evidence type="ECO:0000313" key="14">
    <source>
        <dbReference type="EMBL" id="HIT59494.1"/>
    </source>
</evidence>
<dbReference type="Gene3D" id="3.90.550.10">
    <property type="entry name" value="Spore Coat Polysaccharide Biosynthesis Protein SpsA, Chain A"/>
    <property type="match status" value="1"/>
</dbReference>
<dbReference type="SUPFAM" id="SSF69765">
    <property type="entry name" value="IpsF-like"/>
    <property type="match status" value="1"/>
</dbReference>
<evidence type="ECO:0000256" key="12">
    <source>
        <dbReference type="RuleBase" id="RU004395"/>
    </source>
</evidence>
<feature type="binding site" evidence="11">
    <location>
        <begin position="228"/>
        <end position="230"/>
    </location>
    <ligand>
        <name>4-CDP-2-C-methyl-D-erythritol 2-phosphate</name>
        <dbReference type="ChEBI" id="CHEBI:57919"/>
    </ligand>
</feature>
<proteinExistence type="inferred from homology"/>
<protein>
    <recommendedName>
        <fullName evidence="11">Bifunctional enzyme IspD/IspF</fullName>
    </recommendedName>
    <domain>
        <recommendedName>
            <fullName evidence="11">2-C-methyl-D-erythritol 4-phosphate cytidylyltransferase</fullName>
            <ecNumber evidence="11">2.7.7.60</ecNumber>
        </recommendedName>
        <alternativeName>
            <fullName evidence="11">4-diphosphocytidyl-2C-methyl-D-erythritol synthase</fullName>
        </alternativeName>
        <alternativeName>
            <fullName evidence="11">MEP cytidylyltransferase</fullName>
            <shortName evidence="11">MCT</shortName>
        </alternativeName>
    </domain>
    <domain>
        <recommendedName>
            <fullName evidence="11">2-C-methyl-D-erythritol 2,4-cyclodiphosphate synthase</fullName>
            <shortName evidence="11">MECDP-synthase</shortName>
            <shortName evidence="11">MECPP-synthase</shortName>
            <shortName evidence="11">MECPS</shortName>
            <ecNumber evidence="11">4.6.1.12</ecNumber>
        </recommendedName>
    </domain>
</protein>
<dbReference type="CDD" id="cd02516">
    <property type="entry name" value="CDP-ME_synthetase"/>
    <property type="match status" value="1"/>
</dbReference>
<evidence type="ECO:0000256" key="10">
    <source>
        <dbReference type="ARBA" id="ARBA00023268"/>
    </source>
</evidence>
<dbReference type="PANTHER" id="PTHR43181">
    <property type="entry name" value="2-C-METHYL-D-ERYTHRITOL 2,4-CYCLODIPHOSPHATE SYNTHASE, CHLOROPLASTIC"/>
    <property type="match status" value="1"/>
</dbReference>
<dbReference type="EC" id="4.6.1.12" evidence="11"/>
<name>A0A9D1GUV3_9FIRM</name>
<dbReference type="GO" id="GO:0046872">
    <property type="term" value="F:metal ion binding"/>
    <property type="evidence" value="ECO:0007669"/>
    <property type="project" value="UniProtKB-KW"/>
</dbReference>
<feature type="region of interest" description="2-C-methyl-D-erythritol 2,4-cyclodiphosphate synthase" evidence="11">
    <location>
        <begin position="222"/>
        <end position="376"/>
    </location>
</feature>
<feature type="binding site" evidence="11">
    <location>
        <position position="230"/>
    </location>
    <ligand>
        <name>a divalent metal cation</name>
        <dbReference type="ChEBI" id="CHEBI:60240"/>
    </ligand>
</feature>
<comment type="catalytic activity">
    <reaction evidence="1 11 12">
        <text>4-CDP-2-C-methyl-D-erythritol 2-phosphate = 2-C-methyl-D-erythritol 2,4-cyclic diphosphate + CMP</text>
        <dbReference type="Rhea" id="RHEA:23864"/>
        <dbReference type="ChEBI" id="CHEBI:57919"/>
        <dbReference type="ChEBI" id="CHEBI:58483"/>
        <dbReference type="ChEBI" id="CHEBI:60377"/>
        <dbReference type="EC" id="4.6.1.12"/>
    </reaction>
</comment>
<feature type="site" description="Transition state stabilizer" evidence="11">
    <location>
        <position position="19"/>
    </location>
</feature>
<comment type="pathway">
    <text evidence="3 11">Isoprenoid biosynthesis; isopentenyl diphosphate biosynthesis via DXP pathway; isopentenyl diphosphate from 1-deoxy-D-xylulose 5-phosphate: step 4/6.</text>
</comment>
<dbReference type="GO" id="GO:0019288">
    <property type="term" value="P:isopentenyl diphosphate biosynthetic process, methylerythritol 4-phosphate pathway"/>
    <property type="evidence" value="ECO:0007669"/>
    <property type="project" value="UniProtKB-UniRule"/>
</dbReference>
<dbReference type="Pfam" id="PF01128">
    <property type="entry name" value="IspD"/>
    <property type="match status" value="1"/>
</dbReference>
<dbReference type="InterPro" id="IPR036571">
    <property type="entry name" value="MECDP_synthase_sf"/>
</dbReference>
<comment type="similarity">
    <text evidence="11">In the N-terminal section; belongs to the IspD/TarI cytidylyltransferase family. IspD subfamily.</text>
</comment>
<dbReference type="NCBIfam" id="TIGR00151">
    <property type="entry name" value="ispF"/>
    <property type="match status" value="1"/>
</dbReference>
<dbReference type="HAMAP" id="MF_00107">
    <property type="entry name" value="IspF"/>
    <property type="match status" value="1"/>
</dbReference>
<feature type="binding site" evidence="11">
    <location>
        <begin position="281"/>
        <end position="285"/>
    </location>
    <ligand>
        <name>4-CDP-2-C-methyl-D-erythritol 2-phosphate</name>
        <dbReference type="ChEBI" id="CHEBI:57919"/>
    </ligand>
</feature>
<feature type="site" description="Transition state stabilizer" evidence="11">
    <location>
        <position position="254"/>
    </location>
</feature>
<comment type="caution">
    <text evidence="14">The sequence shown here is derived from an EMBL/GenBank/DDBJ whole genome shotgun (WGS) entry which is preliminary data.</text>
</comment>
<evidence type="ECO:0000256" key="7">
    <source>
        <dbReference type="ARBA" id="ARBA00022723"/>
    </source>
</evidence>
<keyword evidence="6 11" id="KW-0548">Nucleotidyltransferase</keyword>
<dbReference type="Pfam" id="PF02542">
    <property type="entry name" value="YgbB"/>
    <property type="match status" value="1"/>
</dbReference>
<evidence type="ECO:0000256" key="8">
    <source>
        <dbReference type="ARBA" id="ARBA00023229"/>
    </source>
</evidence>
<reference evidence="14" key="1">
    <citation type="submission" date="2020-10" db="EMBL/GenBank/DDBJ databases">
        <authorList>
            <person name="Gilroy R."/>
        </authorList>
    </citation>
    <scope>NUCLEOTIDE SEQUENCE</scope>
    <source>
        <strain evidence="14">CHK33-4379</strain>
    </source>
</reference>
<dbReference type="InterPro" id="IPR029044">
    <property type="entry name" value="Nucleotide-diphossugar_trans"/>
</dbReference>
<comment type="cofactor">
    <cofactor evidence="2 11">
        <name>a divalent metal cation</name>
        <dbReference type="ChEBI" id="CHEBI:60240"/>
    </cofactor>
</comment>
<evidence type="ECO:0000259" key="13">
    <source>
        <dbReference type="Pfam" id="PF02542"/>
    </source>
</evidence>
<dbReference type="GO" id="GO:0016114">
    <property type="term" value="P:terpenoid biosynthetic process"/>
    <property type="evidence" value="ECO:0007669"/>
    <property type="project" value="InterPro"/>
</dbReference>
<feature type="site" description="Positions MEP for the nucleophilic attack" evidence="11">
    <location>
        <position position="203"/>
    </location>
</feature>
<dbReference type="FunFam" id="3.30.1330.50:FF:000001">
    <property type="entry name" value="2-C-methyl-D-erythritol 2,4-cyclodiphosphate synthase"/>
    <property type="match status" value="1"/>
</dbReference>
<feature type="site" description="Transition state stabilizer" evidence="11">
    <location>
        <position position="353"/>
    </location>
</feature>
<comment type="pathway">
    <text evidence="11">Isoprenoid biosynthesis; isopentenyl diphosphate biosynthesis via DXP pathway; isopentenyl diphosphate from 1-deoxy-D-xylulose 5-phosphate: step 2/6.</text>
</comment>
<dbReference type="CDD" id="cd00554">
    <property type="entry name" value="MECDP_synthase"/>
    <property type="match status" value="1"/>
</dbReference>
<keyword evidence="10 11" id="KW-0511">Multifunctional enzyme</keyword>
<evidence type="ECO:0000256" key="5">
    <source>
        <dbReference type="ARBA" id="ARBA00022679"/>
    </source>
</evidence>
<dbReference type="Gene3D" id="3.30.1330.50">
    <property type="entry name" value="2-C-methyl-D-erythritol 2,4-cyclodiphosphate synthase"/>
    <property type="match status" value="1"/>
</dbReference>
<dbReference type="InterPro" id="IPR026596">
    <property type="entry name" value="IspD/F"/>
</dbReference>
<dbReference type="EC" id="2.7.7.60" evidence="11"/>
<dbReference type="GO" id="GO:0008685">
    <property type="term" value="F:2-C-methyl-D-erythritol 2,4-cyclodiphosphate synthase activity"/>
    <property type="evidence" value="ECO:0007669"/>
    <property type="project" value="UniProtKB-UniRule"/>
</dbReference>
<dbReference type="EMBL" id="DVLL01000023">
    <property type="protein sequence ID" value="HIT59494.1"/>
    <property type="molecule type" value="Genomic_DNA"/>
</dbReference>
<dbReference type="GO" id="GO:0050518">
    <property type="term" value="F:2-C-methyl-D-erythritol 4-phosphate cytidylyltransferase activity"/>
    <property type="evidence" value="ECO:0007669"/>
    <property type="project" value="UniProtKB-UniRule"/>
</dbReference>
<comment type="catalytic activity">
    <reaction evidence="11">
        <text>2-C-methyl-D-erythritol 4-phosphate + CTP + H(+) = 4-CDP-2-C-methyl-D-erythritol + diphosphate</text>
        <dbReference type="Rhea" id="RHEA:13429"/>
        <dbReference type="ChEBI" id="CHEBI:15378"/>
        <dbReference type="ChEBI" id="CHEBI:33019"/>
        <dbReference type="ChEBI" id="CHEBI:37563"/>
        <dbReference type="ChEBI" id="CHEBI:57823"/>
        <dbReference type="ChEBI" id="CHEBI:58262"/>
        <dbReference type="EC" id="2.7.7.60"/>
    </reaction>
</comment>
<feature type="site" description="Transition state stabilizer" evidence="11">
    <location>
        <position position="24"/>
    </location>
</feature>
<feature type="binding site" evidence="11">
    <location>
        <begin position="352"/>
        <end position="355"/>
    </location>
    <ligand>
        <name>4-CDP-2-C-methyl-D-erythritol 2-phosphate</name>
        <dbReference type="ChEBI" id="CHEBI:57919"/>
    </ligand>
</feature>
<evidence type="ECO:0000256" key="2">
    <source>
        <dbReference type="ARBA" id="ARBA00001968"/>
    </source>
</evidence>
<keyword evidence="7 11" id="KW-0479">Metal-binding</keyword>
<accession>A0A9D1GUV3</accession>
<evidence type="ECO:0000256" key="9">
    <source>
        <dbReference type="ARBA" id="ARBA00023239"/>
    </source>
</evidence>
<dbReference type="PROSITE" id="PS01295">
    <property type="entry name" value="ISPD"/>
    <property type="match status" value="1"/>
</dbReference>
<feature type="site" description="Positions MEP for the nucleophilic attack" evidence="11">
    <location>
        <position position="150"/>
    </location>
</feature>
<feature type="binding site" evidence="11">
    <location>
        <begin position="276"/>
        <end position="278"/>
    </location>
    <ligand>
        <name>4-CDP-2-C-methyl-D-erythritol 2-phosphate</name>
        <dbReference type="ChEBI" id="CHEBI:57919"/>
    </ligand>
</feature>
<dbReference type="InterPro" id="IPR034683">
    <property type="entry name" value="IspD/TarI"/>
</dbReference>
<organism evidence="14 15">
    <name type="scientific">Candidatus Faeciplasma pullistercoris</name>
    <dbReference type="NCBI Taxonomy" id="2840800"/>
    <lineage>
        <taxon>Bacteria</taxon>
        <taxon>Bacillati</taxon>
        <taxon>Bacillota</taxon>
        <taxon>Clostridia</taxon>
        <taxon>Eubacteriales</taxon>
        <taxon>Oscillospiraceae</taxon>
        <taxon>Oscillospiraceae incertae sedis</taxon>
        <taxon>Candidatus Faeciplasma</taxon>
    </lineage>
</organism>
<feature type="domain" description="2-C-methyl-D-erythritol 2,4-cyclodiphosphate synthase" evidence="13">
    <location>
        <begin position="221"/>
        <end position="374"/>
    </location>
</feature>
<evidence type="ECO:0000256" key="1">
    <source>
        <dbReference type="ARBA" id="ARBA00000200"/>
    </source>
</evidence>
<feature type="binding site" evidence="11">
    <location>
        <position position="262"/>
    </location>
    <ligand>
        <name>a divalent metal cation</name>
        <dbReference type="ChEBI" id="CHEBI:60240"/>
    </ligand>
</feature>
<dbReference type="InterPro" id="IPR003526">
    <property type="entry name" value="MECDP_synthase"/>
</dbReference>
<dbReference type="Proteomes" id="UP000824136">
    <property type="component" value="Unassembled WGS sequence"/>
</dbReference>
<feature type="binding site" evidence="11">
    <location>
        <position position="228"/>
    </location>
    <ligand>
        <name>a divalent metal cation</name>
        <dbReference type="ChEBI" id="CHEBI:60240"/>
    </ligand>
</feature>
<feature type="binding site" evidence="11">
    <location>
        <begin position="254"/>
        <end position="255"/>
    </location>
    <ligand>
        <name>4-CDP-2-C-methyl-D-erythritol 2-phosphate</name>
        <dbReference type="ChEBI" id="CHEBI:57919"/>
    </ligand>
</feature>
<dbReference type="PROSITE" id="PS01350">
    <property type="entry name" value="ISPF"/>
    <property type="match status" value="1"/>
</dbReference>
<dbReference type="AlphaFoldDB" id="A0A9D1GUV3"/>
<keyword evidence="8 11" id="KW-0414">Isoprene biosynthesis</keyword>
<comment type="similarity">
    <text evidence="11">In the C-terminal section; belongs to the IspF family.</text>
</comment>
<keyword evidence="9 11" id="KW-0456">Lyase</keyword>
<dbReference type="SUPFAM" id="SSF53448">
    <property type="entry name" value="Nucleotide-diphospho-sugar transferases"/>
    <property type="match status" value="1"/>
</dbReference>
<evidence type="ECO:0000313" key="15">
    <source>
        <dbReference type="Proteomes" id="UP000824136"/>
    </source>
</evidence>